<dbReference type="Proteomes" id="UP000019149">
    <property type="component" value="Unassembled WGS sequence"/>
</dbReference>
<evidence type="ECO:0000313" key="1">
    <source>
        <dbReference type="EMBL" id="EUB58549.1"/>
    </source>
</evidence>
<protein>
    <submittedName>
        <fullName evidence="1">Uncharacterized protein</fullName>
    </submittedName>
</protein>
<accession>W6UYB2</accession>
<organism evidence="1 2">
    <name type="scientific">Echinococcus granulosus</name>
    <name type="common">Hydatid tapeworm</name>
    <dbReference type="NCBI Taxonomy" id="6210"/>
    <lineage>
        <taxon>Eukaryota</taxon>
        <taxon>Metazoa</taxon>
        <taxon>Spiralia</taxon>
        <taxon>Lophotrochozoa</taxon>
        <taxon>Platyhelminthes</taxon>
        <taxon>Cestoda</taxon>
        <taxon>Eucestoda</taxon>
        <taxon>Cyclophyllidea</taxon>
        <taxon>Taeniidae</taxon>
        <taxon>Echinococcus</taxon>
        <taxon>Echinococcus granulosus group</taxon>
    </lineage>
</organism>
<dbReference type="EMBL" id="APAU02000059">
    <property type="protein sequence ID" value="EUB58549.1"/>
    <property type="molecule type" value="Genomic_DNA"/>
</dbReference>
<dbReference type="RefSeq" id="XP_024349745.1">
    <property type="nucleotide sequence ID" value="XM_024495785.1"/>
</dbReference>
<dbReference type="KEGG" id="egl:EGR_06536"/>
<gene>
    <name evidence="1" type="ORF">EGR_06536</name>
</gene>
<reference evidence="1 2" key="1">
    <citation type="journal article" date="2013" name="Nat. Genet.">
        <title>The genome of the hydatid tapeworm Echinococcus granulosus.</title>
        <authorList>
            <person name="Zheng H."/>
            <person name="Zhang W."/>
            <person name="Zhang L."/>
            <person name="Zhang Z."/>
            <person name="Li J."/>
            <person name="Lu G."/>
            <person name="Zhu Y."/>
            <person name="Wang Y."/>
            <person name="Huang Y."/>
            <person name="Liu J."/>
            <person name="Kang H."/>
            <person name="Chen J."/>
            <person name="Wang L."/>
            <person name="Chen A."/>
            <person name="Yu S."/>
            <person name="Gao Z."/>
            <person name="Jin L."/>
            <person name="Gu W."/>
            <person name="Wang Z."/>
            <person name="Zhao L."/>
            <person name="Shi B."/>
            <person name="Wen H."/>
            <person name="Lin R."/>
            <person name="Jones M.K."/>
            <person name="Brejova B."/>
            <person name="Vinar T."/>
            <person name="Zhao G."/>
            <person name="McManus D.P."/>
            <person name="Chen Z."/>
            <person name="Zhou Y."/>
            <person name="Wang S."/>
        </authorList>
    </citation>
    <scope>NUCLEOTIDE SEQUENCE [LARGE SCALE GENOMIC DNA]</scope>
</reference>
<name>W6UYB2_ECHGR</name>
<sequence>MSRLIPFFGPAKVKAIGVNFYEEIKLISTVSCFIHKKSIYSQLLLQARLKQKSSTIHPHSFGLINQHPMDSILLLFKMDALNLYRRGHFLNFEIAFDT</sequence>
<dbReference type="GeneID" id="36342251"/>
<dbReference type="AlphaFoldDB" id="W6UYB2"/>
<comment type="caution">
    <text evidence="1">The sequence shown here is derived from an EMBL/GenBank/DDBJ whole genome shotgun (WGS) entry which is preliminary data.</text>
</comment>
<dbReference type="CTD" id="36342251"/>
<evidence type="ECO:0000313" key="2">
    <source>
        <dbReference type="Proteomes" id="UP000019149"/>
    </source>
</evidence>
<proteinExistence type="predicted"/>
<keyword evidence="2" id="KW-1185">Reference proteome</keyword>